<dbReference type="Gene3D" id="1.10.4020.10">
    <property type="entry name" value="DNA breaking-rejoining enzymes"/>
    <property type="match status" value="1"/>
</dbReference>
<keyword evidence="5 11" id="KW-0863">Zinc-finger</keyword>
<keyword evidence="15" id="KW-1185">Reference proteome</keyword>
<evidence type="ECO:0000259" key="12">
    <source>
        <dbReference type="PROSITE" id="PS50157"/>
    </source>
</evidence>
<evidence type="ECO:0000256" key="10">
    <source>
        <dbReference type="ARBA" id="ARBA00023242"/>
    </source>
</evidence>
<dbReference type="FunFam" id="3.30.160.60:FF:001119">
    <property type="entry name" value="zinc finger protein 408"/>
    <property type="match status" value="1"/>
</dbReference>
<feature type="domain" description="C2H2-type" evidence="12">
    <location>
        <begin position="438"/>
        <end position="465"/>
    </location>
</feature>
<evidence type="ECO:0000313" key="15">
    <source>
        <dbReference type="Proteomes" id="UP000001646"/>
    </source>
</evidence>
<comment type="subcellular location">
    <subcellularLocation>
        <location evidence="1">Nucleus</location>
    </subcellularLocation>
</comment>
<accession>A0A803SW58</accession>
<dbReference type="InterPro" id="IPR038269">
    <property type="entry name" value="SCAN_sf"/>
</dbReference>
<dbReference type="PROSITE" id="PS50157">
    <property type="entry name" value="ZINC_FINGER_C2H2_2"/>
    <property type="match status" value="7"/>
</dbReference>
<feature type="domain" description="C2H2-type" evidence="12">
    <location>
        <begin position="410"/>
        <end position="437"/>
    </location>
</feature>
<feature type="domain" description="C2H2-type" evidence="12">
    <location>
        <begin position="382"/>
        <end position="409"/>
    </location>
</feature>
<feature type="domain" description="C2H2-type" evidence="12">
    <location>
        <begin position="466"/>
        <end position="493"/>
    </location>
</feature>
<dbReference type="FunFam" id="3.30.160.60:FF:002343">
    <property type="entry name" value="Zinc finger protein 33A"/>
    <property type="match status" value="3"/>
</dbReference>
<dbReference type="PANTHER" id="PTHR24404:SF100">
    <property type="entry name" value="ZINC FINGER PROTEIN 501"/>
    <property type="match status" value="1"/>
</dbReference>
<evidence type="ECO:0000256" key="2">
    <source>
        <dbReference type="ARBA" id="ARBA00006991"/>
    </source>
</evidence>
<evidence type="ECO:0000313" key="14">
    <source>
        <dbReference type="Ensembl" id="ENSACAP00000027198.1"/>
    </source>
</evidence>
<evidence type="ECO:0000256" key="1">
    <source>
        <dbReference type="ARBA" id="ARBA00004123"/>
    </source>
</evidence>
<keyword evidence="4" id="KW-0677">Repeat</keyword>
<dbReference type="FunFam" id="1.10.4020.10:FF:000005">
    <property type="entry name" value="Uncharacterized protein"/>
    <property type="match status" value="1"/>
</dbReference>
<name>A0A803SW58_ANOCA</name>
<evidence type="ECO:0000256" key="9">
    <source>
        <dbReference type="ARBA" id="ARBA00023163"/>
    </source>
</evidence>
<evidence type="ECO:0000259" key="13">
    <source>
        <dbReference type="PROSITE" id="PS50804"/>
    </source>
</evidence>
<dbReference type="CDD" id="cd07936">
    <property type="entry name" value="SCAN"/>
    <property type="match status" value="1"/>
</dbReference>
<comment type="similarity">
    <text evidence="2">Belongs to the krueppel C2H2-type zinc-finger protein family.</text>
</comment>
<dbReference type="GO" id="GO:0008270">
    <property type="term" value="F:zinc ion binding"/>
    <property type="evidence" value="ECO:0007669"/>
    <property type="project" value="UniProtKB-KW"/>
</dbReference>
<keyword evidence="7" id="KW-0805">Transcription regulation</keyword>
<dbReference type="InterPro" id="IPR013087">
    <property type="entry name" value="Znf_C2H2_type"/>
</dbReference>
<keyword evidence="6" id="KW-0862">Zinc</keyword>
<evidence type="ECO:0000256" key="11">
    <source>
        <dbReference type="PROSITE-ProRule" id="PRU00042"/>
    </source>
</evidence>
<keyword evidence="8" id="KW-0238">DNA-binding</keyword>
<evidence type="ECO:0000256" key="4">
    <source>
        <dbReference type="ARBA" id="ARBA00022737"/>
    </source>
</evidence>
<dbReference type="InterPro" id="IPR036236">
    <property type="entry name" value="Znf_C2H2_sf"/>
</dbReference>
<dbReference type="SMART" id="SM00431">
    <property type="entry name" value="SCAN"/>
    <property type="match status" value="1"/>
</dbReference>
<dbReference type="InterPro" id="IPR041697">
    <property type="entry name" value="Znf-C2H2_11"/>
</dbReference>
<feature type="domain" description="C2H2-type" evidence="12">
    <location>
        <begin position="354"/>
        <end position="381"/>
    </location>
</feature>
<evidence type="ECO:0000256" key="6">
    <source>
        <dbReference type="ARBA" id="ARBA00022833"/>
    </source>
</evidence>
<dbReference type="PROSITE" id="PS00028">
    <property type="entry name" value="ZINC_FINGER_C2H2_1"/>
    <property type="match status" value="7"/>
</dbReference>
<dbReference type="FunFam" id="3.30.160.60:FF:002202">
    <property type="match status" value="2"/>
</dbReference>
<reference evidence="14" key="2">
    <citation type="submission" date="2025-08" db="UniProtKB">
        <authorList>
            <consortium name="Ensembl"/>
        </authorList>
    </citation>
    <scope>IDENTIFICATION</scope>
</reference>
<dbReference type="AlphaFoldDB" id="A0A803SW58"/>
<feature type="domain" description="SCAN box" evidence="13">
    <location>
        <begin position="47"/>
        <end position="124"/>
    </location>
</feature>
<evidence type="ECO:0000256" key="8">
    <source>
        <dbReference type="ARBA" id="ARBA00023125"/>
    </source>
</evidence>
<dbReference type="Pfam" id="PF02023">
    <property type="entry name" value="SCAN"/>
    <property type="match status" value="1"/>
</dbReference>
<dbReference type="PANTHER" id="PTHR24404">
    <property type="entry name" value="ZINC FINGER PROTEIN"/>
    <property type="match status" value="1"/>
</dbReference>
<reference evidence="14" key="3">
    <citation type="submission" date="2025-09" db="UniProtKB">
        <authorList>
            <consortium name="Ensembl"/>
        </authorList>
    </citation>
    <scope>IDENTIFICATION</scope>
</reference>
<organism evidence="14 15">
    <name type="scientific">Anolis carolinensis</name>
    <name type="common">Green anole</name>
    <name type="synonym">American chameleon</name>
    <dbReference type="NCBI Taxonomy" id="28377"/>
    <lineage>
        <taxon>Eukaryota</taxon>
        <taxon>Metazoa</taxon>
        <taxon>Chordata</taxon>
        <taxon>Craniata</taxon>
        <taxon>Vertebrata</taxon>
        <taxon>Euteleostomi</taxon>
        <taxon>Lepidosauria</taxon>
        <taxon>Squamata</taxon>
        <taxon>Bifurcata</taxon>
        <taxon>Unidentata</taxon>
        <taxon>Episquamata</taxon>
        <taxon>Toxicofera</taxon>
        <taxon>Iguania</taxon>
        <taxon>Dactyloidae</taxon>
        <taxon>Anolis</taxon>
    </lineage>
</organism>
<evidence type="ECO:0000256" key="3">
    <source>
        <dbReference type="ARBA" id="ARBA00022723"/>
    </source>
</evidence>
<dbReference type="Pfam" id="PF00096">
    <property type="entry name" value="zf-C2H2"/>
    <property type="match status" value="6"/>
</dbReference>
<feature type="domain" description="C2H2-type" evidence="12">
    <location>
        <begin position="326"/>
        <end position="353"/>
    </location>
</feature>
<feature type="domain" description="C2H2-type" evidence="12">
    <location>
        <begin position="298"/>
        <end position="325"/>
    </location>
</feature>
<dbReference type="Gene3D" id="3.30.160.60">
    <property type="entry name" value="Classic Zinc Finger"/>
    <property type="match status" value="7"/>
</dbReference>
<keyword evidence="9" id="KW-0804">Transcription</keyword>
<protein>
    <submittedName>
        <fullName evidence="14">Uncharacterized protein</fullName>
    </submittedName>
</protein>
<dbReference type="GO" id="GO:0005634">
    <property type="term" value="C:nucleus"/>
    <property type="evidence" value="ECO:0007669"/>
    <property type="project" value="UniProtKB-SubCell"/>
</dbReference>
<dbReference type="GO" id="GO:0003677">
    <property type="term" value="F:DNA binding"/>
    <property type="evidence" value="ECO:0007669"/>
    <property type="project" value="UniProtKB-KW"/>
</dbReference>
<dbReference type="FunFam" id="3.30.160.60:FF:001480">
    <property type="entry name" value="Si:cabz01071911.3"/>
    <property type="match status" value="1"/>
</dbReference>
<keyword evidence="10" id="KW-0539">Nucleus</keyword>
<dbReference type="GeneTree" id="ENSGT00940000154715"/>
<dbReference type="Proteomes" id="UP000001646">
    <property type="component" value="Unplaced"/>
</dbReference>
<dbReference type="SUPFAM" id="SSF47353">
    <property type="entry name" value="Retrovirus capsid dimerization domain-like"/>
    <property type="match status" value="1"/>
</dbReference>
<reference evidence="14" key="1">
    <citation type="submission" date="2009-12" db="EMBL/GenBank/DDBJ databases">
        <title>The Genome Sequence of Anolis carolinensis (Green Anole Lizard).</title>
        <authorList>
            <consortium name="The Genome Sequencing Platform"/>
            <person name="Di Palma F."/>
            <person name="Alfoldi J."/>
            <person name="Heiman D."/>
            <person name="Young S."/>
            <person name="Grabherr M."/>
            <person name="Johnson J."/>
            <person name="Lander E.S."/>
            <person name="Lindblad-Toh K."/>
        </authorList>
    </citation>
    <scope>NUCLEOTIDE SEQUENCE [LARGE SCALE GENOMIC DNA]</scope>
    <source>
        <strain evidence="14">JBL SC #1</strain>
    </source>
</reference>
<dbReference type="SUPFAM" id="SSF57667">
    <property type="entry name" value="beta-beta-alpha zinc fingers"/>
    <property type="match status" value="4"/>
</dbReference>
<dbReference type="SMART" id="SM00355">
    <property type="entry name" value="ZnF_C2H2"/>
    <property type="match status" value="7"/>
</dbReference>
<evidence type="ECO:0000256" key="7">
    <source>
        <dbReference type="ARBA" id="ARBA00023015"/>
    </source>
</evidence>
<evidence type="ECO:0000256" key="5">
    <source>
        <dbReference type="ARBA" id="ARBA00022771"/>
    </source>
</evidence>
<proteinExistence type="inferred from homology"/>
<dbReference type="InterPro" id="IPR003309">
    <property type="entry name" value="SCAN_dom"/>
</dbReference>
<dbReference type="Ensembl" id="ENSACAT00000041776.1">
    <property type="protein sequence ID" value="ENSACAP00000027198.1"/>
    <property type="gene ID" value="ENSACAG00000043708.1"/>
</dbReference>
<dbReference type="PROSITE" id="PS50804">
    <property type="entry name" value="SCAN_BOX"/>
    <property type="match status" value="1"/>
</dbReference>
<dbReference type="Pfam" id="PF16622">
    <property type="entry name" value="zf-C2H2_11"/>
    <property type="match status" value="1"/>
</dbReference>
<keyword evidence="3" id="KW-0479">Metal-binding</keyword>
<dbReference type="InterPro" id="IPR050589">
    <property type="entry name" value="Ikaros_C2H2-ZF"/>
</dbReference>
<sequence length="508" mass="58885">MEEPNQTSPEGGREPCTTWGRSRVGVLGRMGLDVLEEKAFNANLQCQRFQCFCYEKALGPREVCSRLHSLCRLWLKPEEHTKAEMLDLVLLEQFLAVLPAEMERWVRECGAETSSQAVALAEGFLLSRAEEERQEREVLQAQEGLFIGHPKMVEQPARRAPTAKLASENGGAPCKAWLKEGNLEMETEKYTTNQCLADTKEITIQETVDESWLIRNCLDFENGFFHKSSCLKDDITNVIEKEQANCQQLEESFESSIYLINYEKPQIVDTPYIFFNTHQKTHMGEKLHRKSHLGEKPYKCLECGKGFTEKRTLIGHERNHRGEKPYQCLECGKCFCQKEALSSHAKIHTQEKPYKCLECEKCFHQKEALSRHEKIHTGEKPYTCLECGKCFHHQGSLRRHRKSHLGEKPYKCLECGKGFTEKRSLIGHEMKHRGEKPYKCLECGKYFYQKEALSTHTKLHTGEKLYKCPECEKCFHQKEALSRHEKIHTREKPYKCLKCILWPRGAMN</sequence>